<dbReference type="EMBL" id="OU895877">
    <property type="protein sequence ID" value="CAG9797252.1"/>
    <property type="molecule type" value="Genomic_DNA"/>
</dbReference>
<keyword evidence="2" id="KW-1185">Reference proteome</keyword>
<evidence type="ECO:0000313" key="1">
    <source>
        <dbReference type="EMBL" id="CAG9797252.1"/>
    </source>
</evidence>
<reference evidence="1" key="1">
    <citation type="submission" date="2022-01" db="EMBL/GenBank/DDBJ databases">
        <authorList>
            <person name="King R."/>
        </authorList>
    </citation>
    <scope>NUCLEOTIDE SEQUENCE</scope>
</reference>
<proteinExistence type="predicted"/>
<gene>
    <name evidence="1" type="ORF">CHIRRI_LOCUS252</name>
</gene>
<reference evidence="1" key="2">
    <citation type="submission" date="2022-10" db="EMBL/GenBank/DDBJ databases">
        <authorList>
            <consortium name="ENA_rothamsted_submissions"/>
            <consortium name="culmorum"/>
            <person name="King R."/>
        </authorList>
    </citation>
    <scope>NUCLEOTIDE SEQUENCE</scope>
</reference>
<accession>A0A9N9RHZ9</accession>
<protein>
    <submittedName>
        <fullName evidence="1">Uncharacterized protein</fullName>
    </submittedName>
</protein>
<dbReference type="Proteomes" id="UP001153620">
    <property type="component" value="Chromosome 1"/>
</dbReference>
<evidence type="ECO:0000313" key="2">
    <source>
        <dbReference type="Proteomes" id="UP001153620"/>
    </source>
</evidence>
<organism evidence="1 2">
    <name type="scientific">Chironomus riparius</name>
    <dbReference type="NCBI Taxonomy" id="315576"/>
    <lineage>
        <taxon>Eukaryota</taxon>
        <taxon>Metazoa</taxon>
        <taxon>Ecdysozoa</taxon>
        <taxon>Arthropoda</taxon>
        <taxon>Hexapoda</taxon>
        <taxon>Insecta</taxon>
        <taxon>Pterygota</taxon>
        <taxon>Neoptera</taxon>
        <taxon>Endopterygota</taxon>
        <taxon>Diptera</taxon>
        <taxon>Nematocera</taxon>
        <taxon>Chironomoidea</taxon>
        <taxon>Chironomidae</taxon>
        <taxon>Chironominae</taxon>
        <taxon>Chironomus</taxon>
    </lineage>
</organism>
<dbReference type="AlphaFoldDB" id="A0A9N9RHZ9"/>
<sequence length="34" mass="4190">MLHYSFLYYYCSSDYRHHLMMDYRQSYALSVASS</sequence>
<name>A0A9N9RHZ9_9DIPT</name>